<evidence type="ECO:0000256" key="4">
    <source>
        <dbReference type="ARBA" id="ARBA00022759"/>
    </source>
</evidence>
<evidence type="ECO:0000256" key="7">
    <source>
        <dbReference type="HAMAP-Rule" id="MF_00227"/>
    </source>
</evidence>
<reference evidence="10" key="1">
    <citation type="submission" date="2017-02" db="EMBL/GenBank/DDBJ databases">
        <title>Draft Genome Sequence of the Salt Water Bacterium Oceanospirillum linum ATCC 11336.</title>
        <authorList>
            <person name="Trachtenberg A.M."/>
            <person name="Carney J.G."/>
            <person name="Linnane J.D."/>
            <person name="Rheaume B.A."/>
            <person name="Pitts N.L."/>
            <person name="Mykles D.L."/>
            <person name="Maclea K.S."/>
        </authorList>
    </citation>
    <scope>NUCLEOTIDE SEQUENCE [LARGE SCALE GENOMIC DNA]</scope>
    <source>
        <strain evidence="10">ATCC 11336</strain>
    </source>
</reference>
<comment type="catalytic activity">
    <reaction evidence="7">
        <text>Endonucleolytic cleavage of RNA, removing 5'-extranucleotides from tRNA precursor.</text>
        <dbReference type="EC" id="3.1.26.5"/>
    </reaction>
</comment>
<evidence type="ECO:0000256" key="3">
    <source>
        <dbReference type="ARBA" id="ARBA00022722"/>
    </source>
</evidence>
<dbReference type="EC" id="3.1.26.5" evidence="7 8"/>
<feature type="region of interest" description="Disordered" evidence="9">
    <location>
        <begin position="119"/>
        <end position="140"/>
    </location>
</feature>
<keyword evidence="2 7" id="KW-0819">tRNA processing</keyword>
<evidence type="ECO:0000256" key="6">
    <source>
        <dbReference type="ARBA" id="ARBA00022884"/>
    </source>
</evidence>
<dbReference type="Proteomes" id="UP000190064">
    <property type="component" value="Unassembled WGS sequence"/>
</dbReference>
<evidence type="ECO:0000256" key="8">
    <source>
        <dbReference type="NCBIfam" id="TIGR00188"/>
    </source>
</evidence>
<dbReference type="Gene3D" id="3.30.230.10">
    <property type="match status" value="1"/>
</dbReference>
<comment type="subunit">
    <text evidence="7">Consists of a catalytic RNA component (M1 or rnpB) and a protein subunit.</text>
</comment>
<proteinExistence type="inferred from homology"/>
<protein>
    <recommendedName>
        <fullName evidence="7 8">Ribonuclease P protein component</fullName>
        <shortName evidence="7">RNase P protein</shortName>
        <shortName evidence="7">RNaseP protein</shortName>
        <ecNumber evidence="7 8">3.1.26.5</ecNumber>
    </recommendedName>
    <alternativeName>
        <fullName evidence="7">Protein C5</fullName>
    </alternativeName>
</protein>
<dbReference type="AlphaFoldDB" id="A0A1T1HC42"/>
<dbReference type="GO" id="GO:0004526">
    <property type="term" value="F:ribonuclease P activity"/>
    <property type="evidence" value="ECO:0007669"/>
    <property type="project" value="UniProtKB-UniRule"/>
</dbReference>
<keyword evidence="5 7" id="KW-0378">Hydrolase</keyword>
<comment type="similarity">
    <text evidence="7">Belongs to the RnpA family.</text>
</comment>
<evidence type="ECO:0000313" key="10">
    <source>
        <dbReference type="EMBL" id="OOV87366.1"/>
    </source>
</evidence>
<evidence type="ECO:0000256" key="5">
    <source>
        <dbReference type="ARBA" id="ARBA00022801"/>
    </source>
</evidence>
<dbReference type="InterPro" id="IPR020539">
    <property type="entry name" value="RNase_P_CS"/>
</dbReference>
<dbReference type="PROSITE" id="PS00648">
    <property type="entry name" value="RIBONUCLEASE_P"/>
    <property type="match status" value="1"/>
</dbReference>
<dbReference type="Pfam" id="PF00825">
    <property type="entry name" value="Ribonuclease_P"/>
    <property type="match status" value="1"/>
</dbReference>
<dbReference type="SUPFAM" id="SSF54211">
    <property type="entry name" value="Ribosomal protein S5 domain 2-like"/>
    <property type="match status" value="1"/>
</dbReference>
<dbReference type="PANTHER" id="PTHR33992:SF1">
    <property type="entry name" value="RIBONUCLEASE P PROTEIN COMPONENT"/>
    <property type="match status" value="1"/>
</dbReference>
<dbReference type="InterPro" id="IPR020568">
    <property type="entry name" value="Ribosomal_Su5_D2-typ_SF"/>
</dbReference>
<accession>A0A1T1HC42</accession>
<gene>
    <name evidence="7" type="primary">rnpA</name>
    <name evidence="10" type="ORF">BTA35_0210420</name>
</gene>
<evidence type="ECO:0000313" key="11">
    <source>
        <dbReference type="Proteomes" id="UP000190064"/>
    </source>
</evidence>
<dbReference type="STRING" id="966.BTA35_0210420"/>
<evidence type="ECO:0000256" key="1">
    <source>
        <dbReference type="ARBA" id="ARBA00002663"/>
    </source>
</evidence>
<dbReference type="GO" id="GO:0042781">
    <property type="term" value="F:3'-tRNA processing endoribonuclease activity"/>
    <property type="evidence" value="ECO:0007669"/>
    <property type="project" value="TreeGrafter"/>
</dbReference>
<dbReference type="GO" id="GO:0030677">
    <property type="term" value="C:ribonuclease P complex"/>
    <property type="evidence" value="ECO:0007669"/>
    <property type="project" value="TreeGrafter"/>
</dbReference>
<sequence>MTSYGFPRDVRLLTAGDYRSVFDDVQIKVFGRCFMILARPNALPHPRIGQILAKKNLRRAVDRNRIRRLTRESFRLNKHQMPAMDLVLLTQKGLSDLSSEEYAHQLNLAWKRLETLHRKKLSGQKSDHKSRGKRKPRPEK</sequence>
<organism evidence="10 11">
    <name type="scientific">Oceanospirillum linum</name>
    <dbReference type="NCBI Taxonomy" id="966"/>
    <lineage>
        <taxon>Bacteria</taxon>
        <taxon>Pseudomonadati</taxon>
        <taxon>Pseudomonadota</taxon>
        <taxon>Gammaproteobacteria</taxon>
        <taxon>Oceanospirillales</taxon>
        <taxon>Oceanospirillaceae</taxon>
        <taxon>Oceanospirillum</taxon>
    </lineage>
</organism>
<dbReference type="RefSeq" id="WP_078319728.1">
    <property type="nucleotide sequence ID" value="NZ_FXTS01000003.1"/>
</dbReference>
<dbReference type="InterPro" id="IPR000100">
    <property type="entry name" value="RNase_P"/>
</dbReference>
<keyword evidence="6 7" id="KW-0694">RNA-binding</keyword>
<name>A0A1T1HC42_OCELI</name>
<dbReference type="NCBIfam" id="TIGR00188">
    <property type="entry name" value="rnpA"/>
    <property type="match status" value="1"/>
</dbReference>
<dbReference type="PANTHER" id="PTHR33992">
    <property type="entry name" value="RIBONUCLEASE P PROTEIN COMPONENT"/>
    <property type="match status" value="1"/>
</dbReference>
<evidence type="ECO:0000256" key="2">
    <source>
        <dbReference type="ARBA" id="ARBA00022694"/>
    </source>
</evidence>
<keyword evidence="3 7" id="KW-0540">Nuclease</keyword>
<keyword evidence="4 7" id="KW-0255">Endonuclease</keyword>
<dbReference type="InterPro" id="IPR014721">
    <property type="entry name" value="Ribsml_uS5_D2-typ_fold_subgr"/>
</dbReference>
<dbReference type="HAMAP" id="MF_00227">
    <property type="entry name" value="RNase_P"/>
    <property type="match status" value="1"/>
</dbReference>
<comment type="caution">
    <text evidence="10">The sequence shown here is derived from an EMBL/GenBank/DDBJ whole genome shotgun (WGS) entry which is preliminary data.</text>
</comment>
<comment type="function">
    <text evidence="1 7">RNaseP catalyzes the removal of the 5'-leader sequence from pre-tRNA to produce the mature 5'-terminus. It can also cleave other RNA substrates such as 4.5S RNA. The protein component plays an auxiliary but essential role in vivo by binding to the 5'-leader sequence and broadening the substrate specificity of the ribozyme.</text>
</comment>
<evidence type="ECO:0000256" key="9">
    <source>
        <dbReference type="SAM" id="MobiDB-lite"/>
    </source>
</evidence>
<keyword evidence="11" id="KW-1185">Reference proteome</keyword>
<dbReference type="GO" id="GO:0000049">
    <property type="term" value="F:tRNA binding"/>
    <property type="evidence" value="ECO:0007669"/>
    <property type="project" value="UniProtKB-UniRule"/>
</dbReference>
<dbReference type="GO" id="GO:0001682">
    <property type="term" value="P:tRNA 5'-leader removal"/>
    <property type="evidence" value="ECO:0007669"/>
    <property type="project" value="UniProtKB-UniRule"/>
</dbReference>
<dbReference type="EMBL" id="MTSD02000003">
    <property type="protein sequence ID" value="OOV87366.1"/>
    <property type="molecule type" value="Genomic_DNA"/>
</dbReference>